<reference evidence="2" key="1">
    <citation type="submission" date="2023-03" db="EMBL/GenBank/DDBJ databases">
        <title>MT1 and MT2 Draft Genomes of Novel Species.</title>
        <authorList>
            <person name="Venkateswaran K."/>
        </authorList>
    </citation>
    <scope>NUCLEOTIDE SEQUENCE</scope>
    <source>
        <strain evidence="2">F6_8S_P_1A</strain>
    </source>
</reference>
<gene>
    <name evidence="2" type="ORF">P5G59_06115</name>
</gene>
<keyword evidence="3" id="KW-1185">Reference proteome</keyword>
<evidence type="ECO:0000313" key="3">
    <source>
        <dbReference type="Proteomes" id="UP001174210"/>
    </source>
</evidence>
<comment type="caution">
    <text evidence="2">The sequence shown here is derived from an EMBL/GenBank/DDBJ whole genome shotgun (WGS) entry which is preliminary data.</text>
</comment>
<dbReference type="Gene3D" id="3.30.450.20">
    <property type="entry name" value="PAS domain"/>
    <property type="match status" value="1"/>
</dbReference>
<dbReference type="InterPro" id="IPR013656">
    <property type="entry name" value="PAS_4"/>
</dbReference>
<evidence type="ECO:0000313" key="2">
    <source>
        <dbReference type="EMBL" id="MDN4596706.1"/>
    </source>
</evidence>
<proteinExistence type="predicted"/>
<dbReference type="Pfam" id="PF08448">
    <property type="entry name" value="PAS_4"/>
    <property type="match status" value="1"/>
</dbReference>
<accession>A0ABT8IV62</accession>
<protein>
    <submittedName>
        <fullName evidence="2">PAS domain-containing protein</fullName>
    </submittedName>
</protein>
<dbReference type="Proteomes" id="UP001174210">
    <property type="component" value="Unassembled WGS sequence"/>
</dbReference>
<evidence type="ECO:0000259" key="1">
    <source>
        <dbReference type="Pfam" id="PF08448"/>
    </source>
</evidence>
<dbReference type="RefSeq" id="WP_301217044.1">
    <property type="nucleotide sequence ID" value="NZ_JAROCB010000002.1"/>
</dbReference>
<dbReference type="InterPro" id="IPR035965">
    <property type="entry name" value="PAS-like_dom_sf"/>
</dbReference>
<organism evidence="2 3">
    <name type="scientific">Leifsonia virtsii</name>
    <dbReference type="NCBI Taxonomy" id="3035915"/>
    <lineage>
        <taxon>Bacteria</taxon>
        <taxon>Bacillati</taxon>
        <taxon>Actinomycetota</taxon>
        <taxon>Actinomycetes</taxon>
        <taxon>Micrococcales</taxon>
        <taxon>Microbacteriaceae</taxon>
        <taxon>Leifsonia</taxon>
    </lineage>
</organism>
<feature type="domain" description="PAS fold-4" evidence="1">
    <location>
        <begin position="15"/>
        <end position="133"/>
    </location>
</feature>
<dbReference type="EMBL" id="JAROCB010000002">
    <property type="protein sequence ID" value="MDN4596706.1"/>
    <property type="molecule type" value="Genomic_DNA"/>
</dbReference>
<sequence>MMNDLLALSDLTRIFDALPEPYVVVDGDRTIVAATDSFLASTGVGRDCIGRDILDVFPDNPDDPMANGTAVLKGAIEDVIEDKVSLDLPPQRYDMEQPDGSFEVRYWKPTFLPAFGDDGDVRYVLHGAVDVTAVMTE</sequence>
<name>A0ABT8IV62_9MICO</name>
<dbReference type="SUPFAM" id="SSF55785">
    <property type="entry name" value="PYP-like sensor domain (PAS domain)"/>
    <property type="match status" value="1"/>
</dbReference>